<evidence type="ECO:0000313" key="2">
    <source>
        <dbReference type="Proteomes" id="UP001159363"/>
    </source>
</evidence>
<name>A0ABQ9HQT3_9NEOP</name>
<proteinExistence type="predicted"/>
<gene>
    <name evidence="1" type="ORF">PR048_012941</name>
</gene>
<organism evidence="1 2">
    <name type="scientific">Dryococelus australis</name>
    <dbReference type="NCBI Taxonomy" id="614101"/>
    <lineage>
        <taxon>Eukaryota</taxon>
        <taxon>Metazoa</taxon>
        <taxon>Ecdysozoa</taxon>
        <taxon>Arthropoda</taxon>
        <taxon>Hexapoda</taxon>
        <taxon>Insecta</taxon>
        <taxon>Pterygota</taxon>
        <taxon>Neoptera</taxon>
        <taxon>Polyneoptera</taxon>
        <taxon>Phasmatodea</taxon>
        <taxon>Verophasmatodea</taxon>
        <taxon>Anareolatae</taxon>
        <taxon>Phasmatidae</taxon>
        <taxon>Eurycanthinae</taxon>
        <taxon>Dryococelus</taxon>
    </lineage>
</organism>
<dbReference type="EMBL" id="JARBHB010000004">
    <property type="protein sequence ID" value="KAJ8886729.1"/>
    <property type="molecule type" value="Genomic_DNA"/>
</dbReference>
<reference evidence="1 2" key="1">
    <citation type="submission" date="2023-02" db="EMBL/GenBank/DDBJ databases">
        <title>LHISI_Scaffold_Assembly.</title>
        <authorList>
            <person name="Stuart O.P."/>
            <person name="Cleave R."/>
            <person name="Magrath M.J.L."/>
            <person name="Mikheyev A.S."/>
        </authorList>
    </citation>
    <scope>NUCLEOTIDE SEQUENCE [LARGE SCALE GENOMIC DNA]</scope>
    <source>
        <strain evidence="1">Daus_M_001</strain>
        <tissue evidence="1">Leg muscle</tissue>
    </source>
</reference>
<evidence type="ECO:0000313" key="1">
    <source>
        <dbReference type="EMBL" id="KAJ8886729.1"/>
    </source>
</evidence>
<dbReference type="Proteomes" id="UP001159363">
    <property type="component" value="Chromosome X"/>
</dbReference>
<accession>A0ABQ9HQT3</accession>
<sequence length="101" mass="11370">MAMNPLGFPANTHREHARQGGCCYSRKRWPYEILTGIGTPELQKKNSSSSISRQSVWVEILCFGKLPKDECLQKSFSESLWGCKCEGNATPLKLYSARENS</sequence>
<protein>
    <submittedName>
        <fullName evidence="1">Uncharacterized protein</fullName>
    </submittedName>
</protein>
<comment type="caution">
    <text evidence="1">The sequence shown here is derived from an EMBL/GenBank/DDBJ whole genome shotgun (WGS) entry which is preliminary data.</text>
</comment>
<keyword evidence="2" id="KW-1185">Reference proteome</keyword>